<dbReference type="Pfam" id="PF00296">
    <property type="entry name" value="Bac_luciferase"/>
    <property type="match status" value="1"/>
</dbReference>
<keyword evidence="2" id="KW-0288">FMN</keyword>
<evidence type="ECO:0000256" key="1">
    <source>
        <dbReference type="ARBA" id="ARBA00022630"/>
    </source>
</evidence>
<dbReference type="InterPro" id="IPR011251">
    <property type="entry name" value="Luciferase-like_dom"/>
</dbReference>
<evidence type="ECO:0000313" key="7">
    <source>
        <dbReference type="EMBL" id="KON30087.1"/>
    </source>
</evidence>
<evidence type="ECO:0000256" key="2">
    <source>
        <dbReference type="ARBA" id="ARBA00022643"/>
    </source>
</evidence>
<dbReference type="PANTHER" id="PTHR42847:SF4">
    <property type="entry name" value="ALKANESULFONATE MONOOXYGENASE-RELATED"/>
    <property type="match status" value="1"/>
</dbReference>
<proteinExistence type="predicted"/>
<gene>
    <name evidence="7" type="ORF">AC482_04770</name>
</gene>
<name>A0A0M0BND6_9ARCH</name>
<organism evidence="7 8">
    <name type="scientific">miscellaneous Crenarchaeota group-15 archaeon DG-45</name>
    <dbReference type="NCBI Taxonomy" id="1685127"/>
    <lineage>
        <taxon>Archaea</taxon>
        <taxon>Candidatus Bathyarchaeota</taxon>
        <taxon>MCG-15</taxon>
    </lineage>
</organism>
<sequence length="315" mass="35785">MSDIDFGVQIEPQYGFTYGMIREIAEAAESLGFESLWVSDHFFMTDDSVGTPCLECWTTLAALARDTEALRLGPMVTAQSYRNPALLANIAATLDHISGGRLYFGIGAGWKEAEYRAYGYPFPGASARIGQLEEAIRIAKRLWTEDRATFKGRHYGVEDALCFPKPVQRPHIPIWVGGTGSLTLKVAARHADAVNFSWTHPIDAFRERLDVLRRRCAGAGRPYEDIRKSAGLMITMAETEEELEEKLREQRRRRDTPYMRYLSRQLPNLVGTPDAVAERMAEYVALGVDHFILRFHFGEEIESMRLFSERIRDRV</sequence>
<feature type="coiled-coil region" evidence="5">
    <location>
        <begin position="229"/>
        <end position="256"/>
    </location>
</feature>
<dbReference type="InterPro" id="IPR019952">
    <property type="entry name" value="F420_OxRdatse_Rv1855c_pred"/>
</dbReference>
<keyword evidence="1" id="KW-0285">Flavoprotein</keyword>
<keyword evidence="4" id="KW-0503">Monooxygenase</keyword>
<protein>
    <recommendedName>
        <fullName evidence="6">Luciferase-like domain-containing protein</fullName>
    </recommendedName>
</protein>
<dbReference type="InterPro" id="IPR050172">
    <property type="entry name" value="SsuD_RutA_monooxygenase"/>
</dbReference>
<evidence type="ECO:0000256" key="5">
    <source>
        <dbReference type="SAM" id="Coils"/>
    </source>
</evidence>
<keyword evidence="3" id="KW-0560">Oxidoreductase</keyword>
<comment type="caution">
    <text evidence="7">The sequence shown here is derived from an EMBL/GenBank/DDBJ whole genome shotgun (WGS) entry which is preliminary data.</text>
</comment>
<evidence type="ECO:0000313" key="8">
    <source>
        <dbReference type="Proteomes" id="UP000037210"/>
    </source>
</evidence>
<dbReference type="Gene3D" id="3.20.20.30">
    <property type="entry name" value="Luciferase-like domain"/>
    <property type="match status" value="1"/>
</dbReference>
<dbReference type="PANTHER" id="PTHR42847">
    <property type="entry name" value="ALKANESULFONATE MONOOXYGENASE"/>
    <property type="match status" value="1"/>
</dbReference>
<dbReference type="SUPFAM" id="SSF51679">
    <property type="entry name" value="Bacterial luciferase-like"/>
    <property type="match status" value="1"/>
</dbReference>
<accession>A0A0M0BND6</accession>
<dbReference type="Proteomes" id="UP000037210">
    <property type="component" value="Unassembled WGS sequence"/>
</dbReference>
<evidence type="ECO:0000259" key="6">
    <source>
        <dbReference type="Pfam" id="PF00296"/>
    </source>
</evidence>
<dbReference type="GO" id="GO:0008726">
    <property type="term" value="F:alkanesulfonate monooxygenase activity"/>
    <property type="evidence" value="ECO:0007669"/>
    <property type="project" value="TreeGrafter"/>
</dbReference>
<dbReference type="InterPro" id="IPR019921">
    <property type="entry name" value="Lucif-like_OxRdtase_Rv2161c"/>
</dbReference>
<evidence type="ECO:0000256" key="3">
    <source>
        <dbReference type="ARBA" id="ARBA00023002"/>
    </source>
</evidence>
<feature type="domain" description="Luciferase-like" evidence="6">
    <location>
        <begin position="16"/>
        <end position="290"/>
    </location>
</feature>
<dbReference type="AlphaFoldDB" id="A0A0M0BND6"/>
<keyword evidence="5" id="KW-0175">Coiled coil</keyword>
<dbReference type="NCBIfam" id="TIGR03560">
    <property type="entry name" value="F420_Rv1855c"/>
    <property type="match status" value="1"/>
</dbReference>
<reference evidence="7 8" key="1">
    <citation type="submission" date="2015-06" db="EMBL/GenBank/DDBJ databases">
        <title>New insights into the roles of widespread benthic archaea in carbon and nitrogen cycling.</title>
        <authorList>
            <person name="Lazar C.S."/>
            <person name="Baker B.J."/>
            <person name="Seitz K.W."/>
            <person name="Hyde A.S."/>
            <person name="Dick G.J."/>
            <person name="Hinrichs K.-U."/>
            <person name="Teske A.P."/>
        </authorList>
    </citation>
    <scope>NUCLEOTIDE SEQUENCE [LARGE SCALE GENOMIC DNA]</scope>
    <source>
        <strain evidence="7">DG-45</strain>
    </source>
</reference>
<dbReference type="InterPro" id="IPR036661">
    <property type="entry name" value="Luciferase-like_sf"/>
</dbReference>
<dbReference type="EMBL" id="LFWZ01000042">
    <property type="protein sequence ID" value="KON30087.1"/>
    <property type="molecule type" value="Genomic_DNA"/>
</dbReference>
<dbReference type="NCBIfam" id="TIGR03619">
    <property type="entry name" value="F420_Rv2161c"/>
    <property type="match status" value="1"/>
</dbReference>
<dbReference type="GO" id="GO:0046306">
    <property type="term" value="P:alkanesulfonate catabolic process"/>
    <property type="evidence" value="ECO:0007669"/>
    <property type="project" value="TreeGrafter"/>
</dbReference>
<evidence type="ECO:0000256" key="4">
    <source>
        <dbReference type="ARBA" id="ARBA00023033"/>
    </source>
</evidence>